<dbReference type="InterPro" id="IPR013517">
    <property type="entry name" value="FG-GAP"/>
</dbReference>
<keyword evidence="1" id="KW-0732">Signal</keyword>
<dbReference type="AlphaFoldDB" id="A0A518HXX6"/>
<proteinExistence type="predicted"/>
<dbReference type="InterPro" id="IPR019734">
    <property type="entry name" value="TPR_rpt"/>
</dbReference>
<dbReference type="OrthoDB" id="1488578at2"/>
<feature type="repeat" description="TPR" evidence="2">
    <location>
        <begin position="269"/>
        <end position="302"/>
    </location>
</feature>
<dbReference type="Pfam" id="PF07593">
    <property type="entry name" value="UnbV_ASPIC"/>
    <property type="match status" value="1"/>
</dbReference>
<dbReference type="PANTHER" id="PTHR16026">
    <property type="entry name" value="CARTILAGE ACIDIC PROTEIN 1"/>
    <property type="match status" value="1"/>
</dbReference>
<dbReference type="InterPro" id="IPR028994">
    <property type="entry name" value="Integrin_alpha_N"/>
</dbReference>
<dbReference type="EMBL" id="CP037423">
    <property type="protein sequence ID" value="QDV45702.1"/>
    <property type="molecule type" value="Genomic_DNA"/>
</dbReference>
<dbReference type="PANTHER" id="PTHR16026:SF0">
    <property type="entry name" value="CARTILAGE ACIDIC PROTEIN 1"/>
    <property type="match status" value="1"/>
</dbReference>
<dbReference type="InterPro" id="IPR027039">
    <property type="entry name" value="Crtac1"/>
</dbReference>
<feature type="domain" description="ASPIC/UnbV" evidence="3">
    <location>
        <begin position="901"/>
        <end position="967"/>
    </location>
</feature>
<dbReference type="Pfam" id="PF13517">
    <property type="entry name" value="FG-GAP_3"/>
    <property type="match status" value="1"/>
</dbReference>
<dbReference type="KEGG" id="snep:Enr13x_55810"/>
<dbReference type="SUPFAM" id="SSF69318">
    <property type="entry name" value="Integrin alpha N-terminal domain"/>
    <property type="match status" value="1"/>
</dbReference>
<reference evidence="4 5" key="1">
    <citation type="submission" date="2019-03" db="EMBL/GenBank/DDBJ databases">
        <title>Deep-cultivation of Planctomycetes and their phenomic and genomic characterization uncovers novel biology.</title>
        <authorList>
            <person name="Wiegand S."/>
            <person name="Jogler M."/>
            <person name="Boedeker C."/>
            <person name="Pinto D."/>
            <person name="Vollmers J."/>
            <person name="Rivas-Marin E."/>
            <person name="Kohn T."/>
            <person name="Peeters S.H."/>
            <person name="Heuer A."/>
            <person name="Rast P."/>
            <person name="Oberbeckmann S."/>
            <person name="Bunk B."/>
            <person name="Jeske O."/>
            <person name="Meyerdierks A."/>
            <person name="Storesund J.E."/>
            <person name="Kallscheuer N."/>
            <person name="Luecker S."/>
            <person name="Lage O.M."/>
            <person name="Pohl T."/>
            <person name="Merkel B.J."/>
            <person name="Hornburger P."/>
            <person name="Mueller R.-W."/>
            <person name="Bruemmer F."/>
            <person name="Labrenz M."/>
            <person name="Spormann A.M."/>
            <person name="Op den Camp H."/>
            <person name="Overmann J."/>
            <person name="Amann R."/>
            <person name="Jetten M.S.M."/>
            <person name="Mascher T."/>
            <person name="Medema M.H."/>
            <person name="Devos D.P."/>
            <person name="Kaster A.-K."/>
            <person name="Ovreas L."/>
            <person name="Rohde M."/>
            <person name="Galperin M.Y."/>
            <person name="Jogler C."/>
        </authorList>
    </citation>
    <scope>NUCLEOTIDE SEQUENCE [LARGE SCALE GENOMIC DNA]</scope>
    <source>
        <strain evidence="4 5">Enr13</strain>
    </source>
</reference>
<keyword evidence="2" id="KW-0802">TPR repeat</keyword>
<dbReference type="Gene3D" id="1.25.40.10">
    <property type="entry name" value="Tetratricopeptide repeat domain"/>
    <property type="match status" value="2"/>
</dbReference>
<dbReference type="SUPFAM" id="SSF48452">
    <property type="entry name" value="TPR-like"/>
    <property type="match status" value="1"/>
</dbReference>
<evidence type="ECO:0000313" key="4">
    <source>
        <dbReference type="EMBL" id="QDV45702.1"/>
    </source>
</evidence>
<sequence>MKSQRSLALGALLAIAVGCTESRQPPAVEVVARDPQNDSVDAALRESRIEDAQRLARDALIVSPDDPGVLTAAARATAAAGDRREAAELLARATRAAGFNPASRVEMAVRAFLEVGEAYPAIELLSQAVEAEPDRHALRRMLFGLLGEVGRTDLMQEHYEAIIRQRTFDVPVLLTCTDTSQRLFTAEAIEALIERNPNDHRLRLGLAQSMRDGRQFSAAESVLREIIRHHGDFAPAHAMLGRMPGIQQASDEAFEDWLTAALPHCRDQADFWIALGDRHFHLDDFSAALSCYAEAARLGPNMAVAWTQISQSIRQLQSRADPGKVLDEDAAEQIIQRADRRARHLFDLRMHLQRFGGSGERSQRAAADVARALSRLGRDWEAEAWSAIATTLPGETDPSLDALRRSIVADLRQNRAWQSLPDWDPLDEIAGNPVTDIDRTIEPVPSSNHRGLLGSAVPLRYVDETRSRRLVLPAIEYHDIASGLVHSMGSGGGTLDFDLDGRSDLTFSASGETPTPNSSRTSMLRNLDGQFADVTVACGCSSQNFGQGVAIGDYNEDGFADIFFANVGRNRLLRNNGDGTFSDDTRSLHTTAHQWTTSGAFVDLDRDGITDLIAVNYCDLTSDVDQPCRTDEGPAPCHPAKFPADRDQVWLGDGRGGFEPSFVDPLKRISPGRGLGILAGQLTDGSQSAFIANDMSANHLLEINPGGLAELAVPRGIAVDGQSLAQASMGIACGDFDGDSDLDLYVTGFAREYNIYYEQQAAGLWVDSTARQKLIEPTLMTVGFGAQAIDMDADGIDELAITNGHIGDFGPDQPPLEQPFQLMRRSTNGIFQPVELSDQSPYLATNHIGRALWKIDVDADLADDLIVTHQDAPPVLLANRTETDNRRIGIRCIGTASARDAIGAIVQFIAEGRRRRVWLLSGDGYMGSNERILKAGIGSSERVEDVTVTWPSGSVESFGGLDAGQTHLLIEGSAESFAAD</sequence>
<keyword evidence="5" id="KW-1185">Reference proteome</keyword>
<gene>
    <name evidence="4" type="ORF">Enr13x_55810</name>
</gene>
<dbReference type="Gene3D" id="2.130.10.130">
    <property type="entry name" value="Integrin alpha, N-terminal"/>
    <property type="match status" value="2"/>
</dbReference>
<dbReference type="PROSITE" id="PS51257">
    <property type="entry name" value="PROKAR_LIPOPROTEIN"/>
    <property type="match status" value="1"/>
</dbReference>
<dbReference type="RefSeq" id="WP_145389965.1">
    <property type="nucleotide sequence ID" value="NZ_CP037423.1"/>
</dbReference>
<accession>A0A518HXX6</accession>
<evidence type="ECO:0000313" key="5">
    <source>
        <dbReference type="Proteomes" id="UP000319004"/>
    </source>
</evidence>
<dbReference type="InterPro" id="IPR011990">
    <property type="entry name" value="TPR-like_helical_dom_sf"/>
</dbReference>
<evidence type="ECO:0000259" key="3">
    <source>
        <dbReference type="Pfam" id="PF07593"/>
    </source>
</evidence>
<dbReference type="InterPro" id="IPR011519">
    <property type="entry name" value="UnbV_ASPIC"/>
</dbReference>
<protein>
    <submittedName>
        <fullName evidence="4">ASPIC and UnbV</fullName>
    </submittedName>
</protein>
<dbReference type="Proteomes" id="UP000319004">
    <property type="component" value="Chromosome"/>
</dbReference>
<organism evidence="4 5">
    <name type="scientific">Stieleria neptunia</name>
    <dbReference type="NCBI Taxonomy" id="2527979"/>
    <lineage>
        <taxon>Bacteria</taxon>
        <taxon>Pseudomonadati</taxon>
        <taxon>Planctomycetota</taxon>
        <taxon>Planctomycetia</taxon>
        <taxon>Pirellulales</taxon>
        <taxon>Pirellulaceae</taxon>
        <taxon>Stieleria</taxon>
    </lineage>
</organism>
<dbReference type="PROSITE" id="PS50005">
    <property type="entry name" value="TPR"/>
    <property type="match status" value="1"/>
</dbReference>
<evidence type="ECO:0000256" key="2">
    <source>
        <dbReference type="PROSITE-ProRule" id="PRU00339"/>
    </source>
</evidence>
<evidence type="ECO:0000256" key="1">
    <source>
        <dbReference type="ARBA" id="ARBA00022729"/>
    </source>
</evidence>
<name>A0A518HXX6_9BACT</name>